<evidence type="ECO:0000259" key="1">
    <source>
        <dbReference type="Pfam" id="PF13409"/>
    </source>
</evidence>
<evidence type="ECO:0000313" key="2">
    <source>
        <dbReference type="EMBL" id="CAB4916285.1"/>
    </source>
</evidence>
<protein>
    <submittedName>
        <fullName evidence="2">Unannotated protein</fullName>
    </submittedName>
</protein>
<dbReference type="EMBL" id="CAFBMX010000001">
    <property type="protein sequence ID" value="CAB4916285.1"/>
    <property type="molecule type" value="Genomic_DNA"/>
</dbReference>
<accession>A0A6J7HIE9</accession>
<organism evidence="2">
    <name type="scientific">freshwater metagenome</name>
    <dbReference type="NCBI Taxonomy" id="449393"/>
    <lineage>
        <taxon>unclassified sequences</taxon>
        <taxon>metagenomes</taxon>
        <taxon>ecological metagenomes</taxon>
    </lineage>
</organism>
<reference evidence="2" key="1">
    <citation type="submission" date="2020-05" db="EMBL/GenBank/DDBJ databases">
        <authorList>
            <person name="Chiriac C."/>
            <person name="Salcher M."/>
            <person name="Ghai R."/>
            <person name="Kavagutti S V."/>
        </authorList>
    </citation>
    <scope>NUCLEOTIDE SEQUENCE</scope>
</reference>
<feature type="domain" description="GST N-terminal" evidence="1">
    <location>
        <begin position="22"/>
        <end position="87"/>
    </location>
</feature>
<dbReference type="Pfam" id="PF13409">
    <property type="entry name" value="GST_N_2"/>
    <property type="match status" value="1"/>
</dbReference>
<sequence>MMTLYTCGQRESAAALGHPCGRAARALRAAGHEFSIEEVGGYRMLPWTRRGDVRAAVRELSGQDNVPILVLDDGTVVSGSGAIVSWAKGAAAA</sequence>
<name>A0A6J7HIE9_9ZZZZ</name>
<proteinExistence type="predicted"/>
<gene>
    <name evidence="2" type="ORF">UFOPK3674_00261</name>
</gene>
<dbReference type="Gene3D" id="3.40.30.10">
    <property type="entry name" value="Glutaredoxin"/>
    <property type="match status" value="1"/>
</dbReference>
<dbReference type="SUPFAM" id="SSF52833">
    <property type="entry name" value="Thioredoxin-like"/>
    <property type="match status" value="1"/>
</dbReference>
<dbReference type="AlphaFoldDB" id="A0A6J7HIE9"/>
<dbReference type="InterPro" id="IPR004045">
    <property type="entry name" value="Glutathione_S-Trfase_N"/>
</dbReference>
<dbReference type="InterPro" id="IPR036249">
    <property type="entry name" value="Thioredoxin-like_sf"/>
</dbReference>